<dbReference type="RefSeq" id="WP_117392878.1">
    <property type="nucleotide sequence ID" value="NZ_QWDC01000003.1"/>
</dbReference>
<dbReference type="NCBIfam" id="TIGR02436">
    <property type="entry name" value="four helix bundle protein"/>
    <property type="match status" value="1"/>
</dbReference>
<dbReference type="AlphaFoldDB" id="A0A372NP18"/>
<dbReference type="SUPFAM" id="SSF158446">
    <property type="entry name" value="IVS-encoded protein-like"/>
    <property type="match status" value="1"/>
</dbReference>
<proteinExistence type="predicted"/>
<organism evidence="1 2">
    <name type="scientific">Mucilaginibacter conchicola</name>
    <dbReference type="NCBI Taxonomy" id="2303333"/>
    <lineage>
        <taxon>Bacteria</taxon>
        <taxon>Pseudomonadati</taxon>
        <taxon>Bacteroidota</taxon>
        <taxon>Sphingobacteriia</taxon>
        <taxon>Sphingobacteriales</taxon>
        <taxon>Sphingobacteriaceae</taxon>
        <taxon>Mucilaginibacter</taxon>
    </lineage>
</organism>
<evidence type="ECO:0000313" key="1">
    <source>
        <dbReference type="EMBL" id="RFZ90672.1"/>
    </source>
</evidence>
<dbReference type="Gene3D" id="1.20.1440.60">
    <property type="entry name" value="23S rRNA-intervening sequence"/>
    <property type="match status" value="1"/>
</dbReference>
<gene>
    <name evidence="1" type="ORF">D0C36_17055</name>
</gene>
<sequence length="122" mass="13538">MTTTKYDLEELLIDFAIIVSEVVEGLPATRLGNYLAGQLVRSGCSPALNYGEAQSAESRNDFIHKMKVILKELRESLISLKIIERKSLYDFAKVSAAKNECNQLVAIFVKSIETAKANNLKS</sequence>
<dbReference type="PIRSF" id="PIRSF035652">
    <property type="entry name" value="CHP02436"/>
    <property type="match status" value="1"/>
</dbReference>
<comment type="caution">
    <text evidence="1">The sequence shown here is derived from an EMBL/GenBank/DDBJ whole genome shotgun (WGS) entry which is preliminary data.</text>
</comment>
<evidence type="ECO:0000313" key="2">
    <source>
        <dbReference type="Proteomes" id="UP000264217"/>
    </source>
</evidence>
<reference evidence="1 2" key="1">
    <citation type="submission" date="2018-08" db="EMBL/GenBank/DDBJ databases">
        <title>Mucilaginibacter sp. MYSH2.</title>
        <authorList>
            <person name="Seo T."/>
        </authorList>
    </citation>
    <scope>NUCLEOTIDE SEQUENCE [LARGE SCALE GENOMIC DNA]</scope>
    <source>
        <strain evidence="1 2">MYSH2</strain>
    </source>
</reference>
<dbReference type="OrthoDB" id="285993at2"/>
<accession>A0A372NP18</accession>
<dbReference type="EMBL" id="QWDC01000003">
    <property type="protein sequence ID" value="RFZ90672.1"/>
    <property type="molecule type" value="Genomic_DNA"/>
</dbReference>
<dbReference type="InterPro" id="IPR012657">
    <property type="entry name" value="23S_rRNA-intervening_sequence"/>
</dbReference>
<keyword evidence="2" id="KW-1185">Reference proteome</keyword>
<protein>
    <submittedName>
        <fullName evidence="1">Four helix bundle protein</fullName>
    </submittedName>
</protein>
<dbReference type="Proteomes" id="UP000264217">
    <property type="component" value="Unassembled WGS sequence"/>
</dbReference>
<name>A0A372NP18_9SPHI</name>
<dbReference type="InterPro" id="IPR036583">
    <property type="entry name" value="23S_rRNA_IVS_sf"/>
</dbReference>